<feature type="transmembrane region" description="Helical" evidence="1">
    <location>
        <begin position="20"/>
        <end position="43"/>
    </location>
</feature>
<dbReference type="RefSeq" id="XP_048128927.1">
    <property type="nucleotide sequence ID" value="XM_048272970.1"/>
</dbReference>
<keyword evidence="1" id="KW-0472">Membrane</keyword>
<name>A0ABM3GX77_9MYRT</name>
<protein>
    <submittedName>
        <fullName evidence="3">Uncharacterized protein LOC125312911</fullName>
    </submittedName>
</protein>
<organism evidence="2 3">
    <name type="scientific">Rhodamnia argentea</name>
    <dbReference type="NCBI Taxonomy" id="178133"/>
    <lineage>
        <taxon>Eukaryota</taxon>
        <taxon>Viridiplantae</taxon>
        <taxon>Streptophyta</taxon>
        <taxon>Embryophyta</taxon>
        <taxon>Tracheophyta</taxon>
        <taxon>Spermatophyta</taxon>
        <taxon>Magnoliopsida</taxon>
        <taxon>eudicotyledons</taxon>
        <taxon>Gunneridae</taxon>
        <taxon>Pentapetalae</taxon>
        <taxon>rosids</taxon>
        <taxon>malvids</taxon>
        <taxon>Myrtales</taxon>
        <taxon>Myrtaceae</taxon>
        <taxon>Myrtoideae</taxon>
        <taxon>Myrteae</taxon>
        <taxon>Australasian group</taxon>
        <taxon>Rhodamnia</taxon>
    </lineage>
</organism>
<reference evidence="3" key="1">
    <citation type="submission" date="2025-08" db="UniProtKB">
        <authorList>
            <consortium name="RefSeq"/>
        </authorList>
    </citation>
    <scope>IDENTIFICATION</scope>
    <source>
        <tissue evidence="3">Leaf</tissue>
    </source>
</reference>
<evidence type="ECO:0000313" key="2">
    <source>
        <dbReference type="Proteomes" id="UP000827889"/>
    </source>
</evidence>
<evidence type="ECO:0000256" key="1">
    <source>
        <dbReference type="SAM" id="Phobius"/>
    </source>
</evidence>
<keyword evidence="1" id="KW-0812">Transmembrane</keyword>
<accession>A0ABM3GX77</accession>
<dbReference type="GeneID" id="125312911"/>
<gene>
    <name evidence="3" type="primary">LOC125312911</name>
</gene>
<dbReference type="Proteomes" id="UP000827889">
    <property type="component" value="Chromosome 11"/>
</dbReference>
<keyword evidence="1" id="KW-1133">Transmembrane helix</keyword>
<proteinExistence type="predicted"/>
<sequence>MELVFCAYVVDLGHFQNASLFLFFCPFVLGPKFVAFSALSSVLGKPRSYLSSWFPLLRQFEMAPQARRLAAAQGNFQAVEPKKAWMHHEMNSVDNTVRHKLGGRQLAGGRPVLTAYQRDVLWEVRQHCAWLIKMEEPFNVFGCSDEEKVNYATYGSSRPAIIWWLLEKSEYLG</sequence>
<evidence type="ECO:0000313" key="3">
    <source>
        <dbReference type="RefSeq" id="XP_048128927.1"/>
    </source>
</evidence>
<keyword evidence="2" id="KW-1185">Reference proteome</keyword>